<dbReference type="EMBL" id="DVGK01000065">
    <property type="protein sequence ID" value="HIR13415.1"/>
    <property type="molecule type" value="Genomic_DNA"/>
</dbReference>
<evidence type="ECO:0000313" key="1">
    <source>
        <dbReference type="EMBL" id="HIR13415.1"/>
    </source>
</evidence>
<reference evidence="1" key="2">
    <citation type="journal article" date="2021" name="PeerJ">
        <title>Extensive microbial diversity within the chicken gut microbiome revealed by metagenomics and culture.</title>
        <authorList>
            <person name="Gilroy R."/>
            <person name="Ravi A."/>
            <person name="Getino M."/>
            <person name="Pursley I."/>
            <person name="Horton D.L."/>
            <person name="Alikhan N.F."/>
            <person name="Baker D."/>
            <person name="Gharbi K."/>
            <person name="Hall N."/>
            <person name="Watson M."/>
            <person name="Adriaenssens E.M."/>
            <person name="Foster-Nyarko E."/>
            <person name="Jarju S."/>
            <person name="Secka A."/>
            <person name="Antonio M."/>
            <person name="Oren A."/>
            <person name="Chaudhuri R.R."/>
            <person name="La Ragione R."/>
            <person name="Hildebrand F."/>
            <person name="Pallen M.J."/>
        </authorList>
    </citation>
    <scope>NUCLEOTIDE SEQUENCE</scope>
    <source>
        <strain evidence="1">ChiSjej4B22-8148</strain>
    </source>
</reference>
<comment type="caution">
    <text evidence="1">The sequence shown here is derived from an EMBL/GenBank/DDBJ whole genome shotgun (WGS) entry which is preliminary data.</text>
</comment>
<dbReference type="AlphaFoldDB" id="A0A9D1AB67"/>
<proteinExistence type="predicted"/>
<gene>
    <name evidence="1" type="ORF">IAB31_05775</name>
</gene>
<dbReference type="Proteomes" id="UP000886757">
    <property type="component" value="Unassembled WGS sequence"/>
</dbReference>
<accession>A0A9D1AB67</accession>
<sequence>MKVVELLAERVKIRYMLTSIKLYGTGSEYRRPFHNEEEISLAKQRIEDNREFVQKLLKRTDALHEADAKTYIQVMGCSLSVATARQYLSEFSHVDDDGMAGFDPDDFPYYGFRNFRWTELDICCIRRKEDVAFDPLSLRERGAELEEEKIDWYLGLKTAVAISDAVTEVVIEDKDCI</sequence>
<protein>
    <submittedName>
        <fullName evidence="1">Uncharacterized protein</fullName>
    </submittedName>
</protein>
<reference evidence="1" key="1">
    <citation type="submission" date="2020-10" db="EMBL/GenBank/DDBJ databases">
        <authorList>
            <person name="Gilroy R."/>
        </authorList>
    </citation>
    <scope>NUCLEOTIDE SEQUENCE</scope>
    <source>
        <strain evidence="1">ChiSjej4B22-8148</strain>
    </source>
</reference>
<organism evidence="1 2">
    <name type="scientific">Candidatus Choladousia intestinavium</name>
    <dbReference type="NCBI Taxonomy" id="2840727"/>
    <lineage>
        <taxon>Bacteria</taxon>
        <taxon>Bacillati</taxon>
        <taxon>Bacillota</taxon>
        <taxon>Clostridia</taxon>
        <taxon>Lachnospirales</taxon>
        <taxon>Lachnospiraceae</taxon>
        <taxon>Lachnospiraceae incertae sedis</taxon>
        <taxon>Candidatus Choladousia</taxon>
    </lineage>
</organism>
<evidence type="ECO:0000313" key="2">
    <source>
        <dbReference type="Proteomes" id="UP000886757"/>
    </source>
</evidence>
<name>A0A9D1AB67_9FIRM</name>